<evidence type="ECO:0000259" key="1">
    <source>
        <dbReference type="SMART" id="SM00953"/>
    </source>
</evidence>
<evidence type="ECO:0000313" key="3">
    <source>
        <dbReference type="Proteomes" id="UP000199663"/>
    </source>
</evidence>
<dbReference type="Proteomes" id="UP000199663">
    <property type="component" value="Unassembled WGS sequence"/>
</dbReference>
<dbReference type="EMBL" id="FNQC01000006">
    <property type="protein sequence ID" value="SDZ12833.1"/>
    <property type="molecule type" value="Genomic_DNA"/>
</dbReference>
<evidence type="ECO:0000313" key="2">
    <source>
        <dbReference type="EMBL" id="SDZ12833.1"/>
    </source>
</evidence>
<reference evidence="2 3" key="1">
    <citation type="submission" date="2016-10" db="EMBL/GenBank/DDBJ databases">
        <authorList>
            <person name="Varghese N."/>
            <person name="Submissions S."/>
        </authorList>
    </citation>
    <scope>NUCLEOTIDE SEQUENCE [LARGE SCALE GENOMIC DNA]</scope>
    <source>
        <strain evidence="2 3">DSM 17997</strain>
    </source>
</reference>
<proteinExistence type="predicted"/>
<organism evidence="2 3">
    <name type="scientific">Rhodonellum ikkaensis</name>
    <dbReference type="NCBI Taxonomy" id="336829"/>
    <lineage>
        <taxon>Bacteria</taxon>
        <taxon>Pseudomonadati</taxon>
        <taxon>Bacteroidota</taxon>
        <taxon>Cytophagia</taxon>
        <taxon>Cytophagales</taxon>
        <taxon>Cytophagaceae</taxon>
        <taxon>Rhodonellum</taxon>
    </lineage>
</organism>
<name>A0A1H3QHR6_9BACT</name>
<dbReference type="RefSeq" id="WP_019597493.1">
    <property type="nucleotide sequence ID" value="NZ_FNQC01000006.1"/>
</dbReference>
<sequence length="148" mass="17136">MELFRITKTEFSQKLFAPGFSGRWNKSGEEVIYTASSRSLACLENLVHKRGLGETASFRTMVIYVPDNFAIEQVDLQGLPANWNQLSIFEVCQQLGSDWYQSKIKPMLKVPSAVIPDEFNYVINTNHPEFEKVKIIDILPFFFDKRFF</sequence>
<feature type="domain" description="RES" evidence="1">
    <location>
        <begin position="11"/>
        <end position="137"/>
    </location>
</feature>
<dbReference type="Pfam" id="PF08808">
    <property type="entry name" value="RES"/>
    <property type="match status" value="1"/>
</dbReference>
<protein>
    <submittedName>
        <fullName evidence="2">RES domain-containing protein</fullName>
    </submittedName>
</protein>
<dbReference type="SMART" id="SM00953">
    <property type="entry name" value="RES"/>
    <property type="match status" value="1"/>
</dbReference>
<dbReference type="InterPro" id="IPR014914">
    <property type="entry name" value="RES_dom"/>
</dbReference>
<keyword evidence="3" id="KW-1185">Reference proteome</keyword>
<gene>
    <name evidence="2" type="ORF">SAMN05444412_10698</name>
</gene>
<comment type="caution">
    <text evidence="2">The sequence shown here is derived from an EMBL/GenBank/DDBJ whole genome shotgun (WGS) entry which is preliminary data.</text>
</comment>
<accession>A0A1H3QHR6</accession>